<dbReference type="PROSITE" id="PS50103">
    <property type="entry name" value="ZF_C3H1"/>
    <property type="match status" value="1"/>
</dbReference>
<keyword evidence="3" id="KW-0812">Transmembrane</keyword>
<keyword evidence="3" id="KW-1133">Transmembrane helix</keyword>
<evidence type="ECO:0000256" key="1">
    <source>
        <dbReference type="PROSITE-ProRule" id="PRU00723"/>
    </source>
</evidence>
<feature type="transmembrane region" description="Helical" evidence="3">
    <location>
        <begin position="12"/>
        <end position="32"/>
    </location>
</feature>
<comment type="caution">
    <text evidence="5">The sequence shown here is derived from an EMBL/GenBank/DDBJ whole genome shotgun (WGS) entry which is preliminary data.</text>
</comment>
<sequence>MSNIANQLRTKKAALIGVGVVIVITACTFLTWKASNNKKDNSKKGQEPVTRSVKERNVTTVDNNETIKPKQSQAETQQIIVEEQAVVVEKESNAENVIVEEKVTEIQLDESLSLKSQSVSTITVGEETEIGTPEPNVDVKQSEPASIMTTNTQQESTVTENLDEMKVDEEKVEVTDELKEELEVLEQPEELEQLEETEQPKETEKPKEIEELEKVEEIKEEIDWSTMKEEASLVIEKQPMELSVESVDTQEDMSSLKEDFVVVESVDKSTPASKSPTVLNSSLHATAPEFVPKAAQQPQQQKKSTKKYLTREQLIEQQRQHHIPKSKARCSHWPHCTNNNCKFFHPYRACRAGDDCMFGDRCMFVHPNDCVVPVRESNHQKTKSSNNNTATKNNTAASSVTVE</sequence>
<gene>
    <name evidence="5" type="ORF">CU098_003603</name>
</gene>
<dbReference type="Pfam" id="PF14608">
    <property type="entry name" value="zf-CCCH_2"/>
    <property type="match status" value="2"/>
</dbReference>
<proteinExistence type="predicted"/>
<dbReference type="Gene3D" id="4.10.1000.40">
    <property type="match status" value="1"/>
</dbReference>
<dbReference type="EMBL" id="PJQM01003066">
    <property type="protein sequence ID" value="RCH90980.1"/>
    <property type="molecule type" value="Genomic_DNA"/>
</dbReference>
<evidence type="ECO:0000256" key="3">
    <source>
        <dbReference type="SAM" id="Phobius"/>
    </source>
</evidence>
<keyword evidence="1" id="KW-0479">Metal-binding</keyword>
<protein>
    <recommendedName>
        <fullName evidence="4">C3H1-type domain-containing protein</fullName>
    </recommendedName>
</protein>
<evidence type="ECO:0000259" key="4">
    <source>
        <dbReference type="PROSITE" id="PS50103"/>
    </source>
</evidence>
<accession>A0A367JLZ8</accession>
<evidence type="ECO:0000313" key="6">
    <source>
        <dbReference type="Proteomes" id="UP000253551"/>
    </source>
</evidence>
<dbReference type="AlphaFoldDB" id="A0A367JLZ8"/>
<evidence type="ECO:0000313" key="5">
    <source>
        <dbReference type="EMBL" id="RCH90980.1"/>
    </source>
</evidence>
<reference evidence="5 6" key="1">
    <citation type="journal article" date="2018" name="G3 (Bethesda)">
        <title>Phylogenetic and Phylogenomic Definition of Rhizopus Species.</title>
        <authorList>
            <person name="Gryganskyi A.P."/>
            <person name="Golan J."/>
            <person name="Dolatabadi S."/>
            <person name="Mondo S."/>
            <person name="Robb S."/>
            <person name="Idnurm A."/>
            <person name="Muszewska A."/>
            <person name="Steczkiewicz K."/>
            <person name="Masonjones S."/>
            <person name="Liao H.L."/>
            <person name="Gajdeczka M.T."/>
            <person name="Anike F."/>
            <person name="Vuek A."/>
            <person name="Anishchenko I.M."/>
            <person name="Voigt K."/>
            <person name="de Hoog G.S."/>
            <person name="Smith M.E."/>
            <person name="Heitman J."/>
            <person name="Vilgalys R."/>
            <person name="Stajich J.E."/>
        </authorList>
    </citation>
    <scope>NUCLEOTIDE SEQUENCE [LARGE SCALE GENOMIC DNA]</scope>
    <source>
        <strain evidence="5 6">LSU 92-RS-03</strain>
    </source>
</reference>
<dbReference type="Proteomes" id="UP000253551">
    <property type="component" value="Unassembled WGS sequence"/>
</dbReference>
<feature type="region of interest" description="Disordered" evidence="2">
    <location>
        <begin position="377"/>
        <end position="403"/>
    </location>
</feature>
<feature type="domain" description="C3H1-type" evidence="4">
    <location>
        <begin position="340"/>
        <end position="369"/>
    </location>
</feature>
<keyword evidence="1" id="KW-0862">Zinc</keyword>
<keyword evidence="3" id="KW-0472">Membrane</keyword>
<dbReference type="OrthoDB" id="438553at2759"/>
<feature type="region of interest" description="Disordered" evidence="2">
    <location>
        <begin position="36"/>
        <end position="56"/>
    </location>
</feature>
<organism evidence="5 6">
    <name type="scientific">Rhizopus stolonifer</name>
    <name type="common">Rhizopus nigricans</name>
    <dbReference type="NCBI Taxonomy" id="4846"/>
    <lineage>
        <taxon>Eukaryota</taxon>
        <taxon>Fungi</taxon>
        <taxon>Fungi incertae sedis</taxon>
        <taxon>Mucoromycota</taxon>
        <taxon>Mucoromycotina</taxon>
        <taxon>Mucoromycetes</taxon>
        <taxon>Mucorales</taxon>
        <taxon>Mucorineae</taxon>
        <taxon>Rhizopodaceae</taxon>
        <taxon>Rhizopus</taxon>
    </lineage>
</organism>
<dbReference type="STRING" id="4846.A0A367JLZ8"/>
<feature type="compositionally biased region" description="Basic and acidic residues" evidence="2">
    <location>
        <begin position="198"/>
        <end position="209"/>
    </location>
</feature>
<dbReference type="InterPro" id="IPR000571">
    <property type="entry name" value="Znf_CCCH"/>
</dbReference>
<feature type="compositionally biased region" description="Acidic residues" evidence="2">
    <location>
        <begin position="182"/>
        <end position="197"/>
    </location>
</feature>
<dbReference type="GO" id="GO:0008270">
    <property type="term" value="F:zinc ion binding"/>
    <property type="evidence" value="ECO:0007669"/>
    <property type="project" value="UniProtKB-KW"/>
</dbReference>
<keyword evidence="1" id="KW-0863">Zinc-finger</keyword>
<keyword evidence="6" id="KW-1185">Reference proteome</keyword>
<feature type="compositionally biased region" description="Low complexity" evidence="2">
    <location>
        <begin position="383"/>
        <end position="403"/>
    </location>
</feature>
<feature type="region of interest" description="Disordered" evidence="2">
    <location>
        <begin position="182"/>
        <end position="211"/>
    </location>
</feature>
<feature type="zinc finger region" description="C3H1-type" evidence="1">
    <location>
        <begin position="340"/>
        <end position="369"/>
    </location>
</feature>
<evidence type="ECO:0000256" key="2">
    <source>
        <dbReference type="SAM" id="MobiDB-lite"/>
    </source>
</evidence>
<feature type="compositionally biased region" description="Basic and acidic residues" evidence="2">
    <location>
        <begin position="37"/>
        <end position="56"/>
    </location>
</feature>
<name>A0A367JLZ8_RHIST</name>